<feature type="transmembrane region" description="Helical" evidence="1">
    <location>
        <begin position="69"/>
        <end position="91"/>
    </location>
</feature>
<keyword evidence="1" id="KW-1133">Transmembrane helix</keyword>
<name>A0A4S4N926_9RHOB</name>
<protein>
    <submittedName>
        <fullName evidence="2">DMT family transporter</fullName>
    </submittedName>
</protein>
<proteinExistence type="predicted"/>
<sequence>MSLWIVFSLAAAVFQTLRFMLQKTLSQTKLSAGGATFARFLYSAPLAVAGITAYLSLSGQSLPPLPPAFWAFGAFGGLTQVIATICVVLLFQSRNFAVGVAFAKTEVILTVLVGLIVLGEGVSAGGLMLIALGVVGVVLLSVDPAAVETGWRRLTNRAAGLGIASGLLFACSGVCYRAASLQVVSGDPLLRAGVTLAAVTSMQMLGMWLWLRWREAGQTGRVLAAWRSAGFIGLTSMAGSFCWFTAFTLQIAAYVKAVGQVELIFGLAAATLVFKEAISRRELLGMAILALSILGLVLAVPT</sequence>
<keyword evidence="1" id="KW-0812">Transmembrane</keyword>
<evidence type="ECO:0000313" key="3">
    <source>
        <dbReference type="Proteomes" id="UP000306602"/>
    </source>
</evidence>
<feature type="transmembrane region" description="Helical" evidence="1">
    <location>
        <begin position="98"/>
        <end position="118"/>
    </location>
</feature>
<dbReference type="EMBL" id="SRKY01000003">
    <property type="protein sequence ID" value="THH35732.1"/>
    <property type="molecule type" value="Genomic_DNA"/>
</dbReference>
<dbReference type="InterPro" id="IPR037185">
    <property type="entry name" value="EmrE-like"/>
</dbReference>
<feature type="transmembrane region" description="Helical" evidence="1">
    <location>
        <begin position="37"/>
        <end position="57"/>
    </location>
</feature>
<dbReference type="SUPFAM" id="SSF103481">
    <property type="entry name" value="Multidrug resistance efflux transporter EmrE"/>
    <property type="match status" value="2"/>
</dbReference>
<feature type="transmembrane region" description="Helical" evidence="1">
    <location>
        <begin position="6"/>
        <end position="25"/>
    </location>
</feature>
<feature type="transmembrane region" description="Helical" evidence="1">
    <location>
        <begin position="124"/>
        <end position="146"/>
    </location>
</feature>
<dbReference type="RefSeq" id="WP_136463202.1">
    <property type="nucleotide sequence ID" value="NZ_SRKY01000003.1"/>
</dbReference>
<dbReference type="Proteomes" id="UP000306602">
    <property type="component" value="Unassembled WGS sequence"/>
</dbReference>
<dbReference type="AlphaFoldDB" id="A0A4S4N926"/>
<feature type="transmembrane region" description="Helical" evidence="1">
    <location>
        <begin position="283"/>
        <end position="300"/>
    </location>
</feature>
<reference evidence="2 3" key="1">
    <citation type="submission" date="2019-04" db="EMBL/GenBank/DDBJ databases">
        <title>Shimia ponticola sp. nov., isolated from seawater.</title>
        <authorList>
            <person name="Kim Y.-O."/>
            <person name="Yoon J.-H."/>
        </authorList>
    </citation>
    <scope>NUCLEOTIDE SEQUENCE [LARGE SCALE GENOMIC DNA]</scope>
    <source>
        <strain evidence="2 3">MYP11</strain>
    </source>
</reference>
<feature type="transmembrane region" description="Helical" evidence="1">
    <location>
        <begin position="253"/>
        <end position="274"/>
    </location>
</feature>
<feature type="transmembrane region" description="Helical" evidence="1">
    <location>
        <begin position="158"/>
        <end position="179"/>
    </location>
</feature>
<feature type="transmembrane region" description="Helical" evidence="1">
    <location>
        <begin position="223"/>
        <end position="247"/>
    </location>
</feature>
<comment type="caution">
    <text evidence="2">The sequence shown here is derived from an EMBL/GenBank/DDBJ whole genome shotgun (WGS) entry which is preliminary data.</text>
</comment>
<keyword evidence="3" id="KW-1185">Reference proteome</keyword>
<organism evidence="2 3">
    <name type="scientific">Aliishimia ponticola</name>
    <dbReference type="NCBI Taxonomy" id="2499833"/>
    <lineage>
        <taxon>Bacteria</taxon>
        <taxon>Pseudomonadati</taxon>
        <taxon>Pseudomonadota</taxon>
        <taxon>Alphaproteobacteria</taxon>
        <taxon>Rhodobacterales</taxon>
        <taxon>Paracoccaceae</taxon>
        <taxon>Aliishimia</taxon>
    </lineage>
</organism>
<evidence type="ECO:0000313" key="2">
    <source>
        <dbReference type="EMBL" id="THH35732.1"/>
    </source>
</evidence>
<dbReference type="OrthoDB" id="5243804at2"/>
<evidence type="ECO:0000256" key="1">
    <source>
        <dbReference type="SAM" id="Phobius"/>
    </source>
</evidence>
<accession>A0A4S4N926</accession>
<feature type="transmembrane region" description="Helical" evidence="1">
    <location>
        <begin position="191"/>
        <end position="211"/>
    </location>
</feature>
<gene>
    <name evidence="2" type="ORF">E4Z66_11630</name>
</gene>
<keyword evidence="1" id="KW-0472">Membrane</keyword>